<proteinExistence type="predicted"/>
<feature type="domain" description="PcRGLX/YetA-like C-terminal alpha/alpha toroid" evidence="4">
    <location>
        <begin position="513"/>
        <end position="935"/>
    </location>
</feature>
<evidence type="ECO:0000259" key="2">
    <source>
        <dbReference type="Pfam" id="PF19501"/>
    </source>
</evidence>
<evidence type="ECO:0000259" key="4">
    <source>
        <dbReference type="Pfam" id="PF21346"/>
    </source>
</evidence>
<dbReference type="InterPro" id="IPR048330">
    <property type="entry name" value="PcRGLX/YetA_2nd"/>
</dbReference>
<gene>
    <name evidence="5" type="ORF">D6D20_08321</name>
</gene>
<feature type="domain" description="PcRGLX/YetA-like central beta-sandwich" evidence="3">
    <location>
        <begin position="137"/>
        <end position="507"/>
    </location>
</feature>
<name>A0A4S8Z125_AURPU</name>
<protein>
    <recommendedName>
        <fullName evidence="7">Tat pathway signal sequence domain protein</fullName>
    </recommendedName>
</protein>
<feature type="domain" description="PcRGLX/YetA-like N-terminal RIFT barrel" evidence="2">
    <location>
        <begin position="43"/>
        <end position="120"/>
    </location>
</feature>
<evidence type="ECO:0000313" key="6">
    <source>
        <dbReference type="Proteomes" id="UP000310421"/>
    </source>
</evidence>
<evidence type="ECO:0000256" key="1">
    <source>
        <dbReference type="SAM" id="SignalP"/>
    </source>
</evidence>
<evidence type="ECO:0000259" key="3">
    <source>
        <dbReference type="Pfam" id="PF21345"/>
    </source>
</evidence>
<accession>A0A4S8Z125</accession>
<dbReference type="PANTHER" id="PTHR40081">
    <property type="entry name" value="CONCANAVALIN A-LIKE LECTIN/GLUCANASE"/>
    <property type="match status" value="1"/>
</dbReference>
<evidence type="ECO:0000313" key="5">
    <source>
        <dbReference type="EMBL" id="THW56975.1"/>
    </source>
</evidence>
<feature type="chain" id="PRO_5020289421" description="Tat pathway signal sequence domain protein" evidence="1">
    <location>
        <begin position="31"/>
        <end position="936"/>
    </location>
</feature>
<dbReference type="Proteomes" id="UP000310421">
    <property type="component" value="Unassembled WGS sequence"/>
</dbReference>
<dbReference type="InterPro" id="IPR045793">
    <property type="entry name" value="PcRGLX/YetA-like"/>
</dbReference>
<dbReference type="Pfam" id="PF21346">
    <property type="entry name" value="PcRGLX_3rd"/>
    <property type="match status" value="1"/>
</dbReference>
<dbReference type="InterPro" id="IPR048331">
    <property type="entry name" value="PcRGLX/YetA_3rd"/>
</dbReference>
<dbReference type="AlphaFoldDB" id="A0A4S8Z125"/>
<dbReference type="EMBL" id="QZAN01000132">
    <property type="protein sequence ID" value="THW56975.1"/>
    <property type="molecule type" value="Genomic_DNA"/>
</dbReference>
<reference evidence="5 6" key="1">
    <citation type="submission" date="2018-10" db="EMBL/GenBank/DDBJ databases">
        <title>Fifty Aureobasidium pullulans genomes reveal a recombining polyextremotolerant generalist.</title>
        <authorList>
            <person name="Gostincar C."/>
            <person name="Turk M."/>
            <person name="Zajc J."/>
            <person name="Gunde-Cimerman N."/>
        </authorList>
    </citation>
    <scope>NUCLEOTIDE SEQUENCE [LARGE SCALE GENOMIC DNA]</scope>
    <source>
        <strain evidence="5 6">EXF-10751</strain>
    </source>
</reference>
<dbReference type="Pfam" id="PF21345">
    <property type="entry name" value="PcRGLX_2nd"/>
    <property type="match status" value="1"/>
</dbReference>
<feature type="signal peptide" evidence="1">
    <location>
        <begin position="1"/>
        <end position="30"/>
    </location>
</feature>
<dbReference type="InterPro" id="IPR048329">
    <property type="entry name" value="PcRGLX_1st"/>
</dbReference>
<dbReference type="Pfam" id="PF19501">
    <property type="entry name" value="PcRGLX_1st"/>
    <property type="match status" value="1"/>
</dbReference>
<sequence length="936" mass="104284">MLIQFLPRRSMPSQFFSLFAALGLCGQVMSQLYPNSTTPNSGTVKIQWLDEKPAYSPGTTFGVPWPRGKYQANDTIFSVVSNGNHIASESWITGYWSDSSVKWTAHAIAASALENDYTVNAVPKNSTAAPFETSSLEVTDSLSTIKVDTGKIIATFSKTGNILVQELKTSSGQVVGQNGRLTLRSQSSVFDDEDKQGQPAIQYFNFESKVDNVTVSKNNIARTLVTVHGNHRQINGANSTTSAHKDWLPFVVRFYLYANSESIRIVHSLIYDGVPETDFLRGIGLRFDVPLADEFYDRHIRIAGVDGGILNEAVQGITGLRRDPGQAVRTAQYEGKKTPALDTWDTRVSSRLQWIPTWNDYSLTQLSSDGFTLKKRTKAGQSWVNIPGSTRAGGLAYLGGATKGGLAFGLRNFWKQYPSQIDVSNTAADVGSITLWLYSPAAQPLDTRPFHDGLGEEDYADQLDALEITYEDWEGGYDSPYGVAKTSELFLFGFDSTPESDTLATLTEYINSPPVLIADRDHIAQSEALGAYWQRPENSSASAQTIEDHLNFLTQFYQGQVSQRKWYGFWDYGDVMHTYDVDRHEWRYDVGGYAWDNSELSPNLFFWNQFLRTGQADLYRFAEAHTRHTGETDVYHLGPWKGLGTRHGVNHWSDSSKQIRISQPQYRKVFYYLTGGDERVGDLLTEILDAEKAFLVVDPRRKVRAANITYVADPEALLIDVGLDWSGQAAAWLIEYERRGPRWQEAKSKLLETMKGIAHLKNGFVTGEALYNLYNGTIVPPSQDPDNKGVVGVSHLTAVFGLVEVIAELTTHFGDDFPADFEKAWLDYCYYFGASQEEQLARYGKAFGKLNLHQGHSRLTAYAAKHSGNATLAARAWNEFYNTDGFSPDAPWKSERIDGSKVLSPVDEAAWVSTNDVGQYGLAAIENLALIGEYLP</sequence>
<organism evidence="5 6">
    <name type="scientific">Aureobasidium pullulans</name>
    <name type="common">Black yeast</name>
    <name type="synonym">Pullularia pullulans</name>
    <dbReference type="NCBI Taxonomy" id="5580"/>
    <lineage>
        <taxon>Eukaryota</taxon>
        <taxon>Fungi</taxon>
        <taxon>Dikarya</taxon>
        <taxon>Ascomycota</taxon>
        <taxon>Pezizomycotina</taxon>
        <taxon>Dothideomycetes</taxon>
        <taxon>Dothideomycetidae</taxon>
        <taxon>Dothideales</taxon>
        <taxon>Saccotheciaceae</taxon>
        <taxon>Aureobasidium</taxon>
    </lineage>
</organism>
<dbReference type="PANTHER" id="PTHR40081:SF1">
    <property type="entry name" value="TAT PATHWAY SIGNAL SEQUENCE DOMAIN PROTEIN"/>
    <property type="match status" value="1"/>
</dbReference>
<comment type="caution">
    <text evidence="5">The sequence shown here is derived from an EMBL/GenBank/DDBJ whole genome shotgun (WGS) entry which is preliminary data.</text>
</comment>
<evidence type="ECO:0008006" key="7">
    <source>
        <dbReference type="Google" id="ProtNLM"/>
    </source>
</evidence>
<keyword evidence="1" id="KW-0732">Signal</keyword>